<evidence type="ECO:0000256" key="4">
    <source>
        <dbReference type="ARBA" id="ARBA00022771"/>
    </source>
</evidence>
<evidence type="ECO:0000256" key="1">
    <source>
        <dbReference type="ARBA" id="ARBA00004123"/>
    </source>
</evidence>
<keyword evidence="6" id="KW-0805">Transcription regulation</keyword>
<dbReference type="PANTHER" id="PTHR24394:SF48">
    <property type="entry name" value="ZINC FINGER PROTEIN 771"/>
    <property type="match status" value="1"/>
</dbReference>
<proteinExistence type="predicted"/>
<dbReference type="SMART" id="SM00355">
    <property type="entry name" value="ZnF_C2H2"/>
    <property type="match status" value="3"/>
</dbReference>
<dbReference type="Pfam" id="PF00096">
    <property type="entry name" value="zf-C2H2"/>
    <property type="match status" value="1"/>
</dbReference>
<dbReference type="PROSITE" id="PS50157">
    <property type="entry name" value="ZINC_FINGER_C2H2_2"/>
    <property type="match status" value="2"/>
</dbReference>
<dbReference type="GO" id="GO:0003677">
    <property type="term" value="F:DNA binding"/>
    <property type="evidence" value="ECO:0007669"/>
    <property type="project" value="UniProtKB-KW"/>
</dbReference>
<evidence type="ECO:0000256" key="9">
    <source>
        <dbReference type="ARBA" id="ARBA00023242"/>
    </source>
</evidence>
<organism evidence="13 14">
    <name type="scientific">Gambusia affinis</name>
    <name type="common">Western mosquitofish</name>
    <name type="synonym">Heterandria affinis</name>
    <dbReference type="NCBI Taxonomy" id="33528"/>
    <lineage>
        <taxon>Eukaryota</taxon>
        <taxon>Metazoa</taxon>
        <taxon>Chordata</taxon>
        <taxon>Craniata</taxon>
        <taxon>Vertebrata</taxon>
        <taxon>Euteleostomi</taxon>
        <taxon>Actinopterygii</taxon>
        <taxon>Neopterygii</taxon>
        <taxon>Teleostei</taxon>
        <taxon>Neoteleostei</taxon>
        <taxon>Acanthomorphata</taxon>
        <taxon>Ovalentaria</taxon>
        <taxon>Atherinomorphae</taxon>
        <taxon>Cyprinodontiformes</taxon>
        <taxon>Poeciliidae</taxon>
        <taxon>Poeciliinae</taxon>
        <taxon>Gambusia</taxon>
    </lineage>
</organism>
<evidence type="ECO:0000256" key="11">
    <source>
        <dbReference type="SAM" id="MobiDB-lite"/>
    </source>
</evidence>
<accession>A0A315WB00</accession>
<comment type="subcellular location">
    <subcellularLocation>
        <location evidence="1">Nucleus</location>
    </subcellularLocation>
</comment>
<gene>
    <name evidence="13" type="ORF">CCH79_00014081</name>
</gene>
<comment type="caution">
    <text evidence="13">The sequence shown here is derived from an EMBL/GenBank/DDBJ whole genome shotgun (WGS) entry which is preliminary data.</text>
</comment>
<reference evidence="13 14" key="1">
    <citation type="journal article" date="2018" name="G3 (Bethesda)">
        <title>A High-Quality Reference Genome for the Invasive Mosquitofish Gambusia affinis Using a Chicago Library.</title>
        <authorList>
            <person name="Hoffberg S.L."/>
            <person name="Troendle N.J."/>
            <person name="Glenn T.C."/>
            <person name="Mahmud O."/>
            <person name="Louha S."/>
            <person name="Chalopin D."/>
            <person name="Bennetzen J.L."/>
            <person name="Mauricio R."/>
        </authorList>
    </citation>
    <scope>NUCLEOTIDE SEQUENCE [LARGE SCALE GENOMIC DNA]</scope>
    <source>
        <strain evidence="13">NE01/NJP1002.9</strain>
        <tissue evidence="13">Muscle</tissue>
    </source>
</reference>
<dbReference type="GO" id="GO:0008270">
    <property type="term" value="F:zinc ion binding"/>
    <property type="evidence" value="ECO:0007669"/>
    <property type="project" value="UniProtKB-KW"/>
</dbReference>
<sequence length="203" mass="23219">MKFFLMGNKKKILVKSHFLYVLCLFPVDFQQLMGIKEEENWSPKPDLEDQKPPQIKEEQEENEITELKFNPVPVKSEDDEEKPQIAVPHYIQTEKNKHFVGPEPDQCLKSVCSNVVTLKTNFSVCNAGFKTKNTVVKHTITHVSKRHFSCSVCSQSFTCRSHLSAHMCGNTGNKPYSCLVCGKTFAYLTSLKCHLRRHTGEKP</sequence>
<keyword evidence="14" id="KW-1185">Reference proteome</keyword>
<dbReference type="PANTHER" id="PTHR24394">
    <property type="entry name" value="ZINC FINGER PROTEIN"/>
    <property type="match status" value="1"/>
</dbReference>
<evidence type="ECO:0000256" key="6">
    <source>
        <dbReference type="ARBA" id="ARBA00023015"/>
    </source>
</evidence>
<evidence type="ECO:0000313" key="13">
    <source>
        <dbReference type="EMBL" id="PWA33336.1"/>
    </source>
</evidence>
<evidence type="ECO:0000259" key="12">
    <source>
        <dbReference type="PROSITE" id="PS50157"/>
    </source>
</evidence>
<dbReference type="FunFam" id="3.30.160.60:FF:001485">
    <property type="entry name" value="Krueppel-related zinc finger protein"/>
    <property type="match status" value="1"/>
</dbReference>
<dbReference type="EMBL" id="NHOQ01000064">
    <property type="protein sequence ID" value="PWA33336.1"/>
    <property type="molecule type" value="Genomic_DNA"/>
</dbReference>
<feature type="domain" description="C2H2-type" evidence="12">
    <location>
        <begin position="148"/>
        <end position="175"/>
    </location>
</feature>
<dbReference type="PROSITE" id="PS00028">
    <property type="entry name" value="ZINC_FINGER_C2H2_1"/>
    <property type="match status" value="1"/>
</dbReference>
<dbReference type="GO" id="GO:0005634">
    <property type="term" value="C:nucleus"/>
    <property type="evidence" value="ECO:0007669"/>
    <property type="project" value="UniProtKB-SubCell"/>
</dbReference>
<evidence type="ECO:0000256" key="10">
    <source>
        <dbReference type="PROSITE-ProRule" id="PRU00042"/>
    </source>
</evidence>
<name>A0A315WB00_GAMAF</name>
<dbReference type="SUPFAM" id="SSF57667">
    <property type="entry name" value="beta-beta-alpha zinc fingers"/>
    <property type="match status" value="2"/>
</dbReference>
<dbReference type="InterPro" id="IPR036236">
    <property type="entry name" value="Znf_C2H2_sf"/>
</dbReference>
<protein>
    <recommendedName>
        <fullName evidence="12">C2H2-type domain-containing protein</fullName>
    </recommendedName>
</protein>
<feature type="compositionally biased region" description="Basic and acidic residues" evidence="11">
    <location>
        <begin position="40"/>
        <end position="57"/>
    </location>
</feature>
<keyword evidence="4 10" id="KW-0863">Zinc-finger</keyword>
<feature type="domain" description="C2H2-type" evidence="12">
    <location>
        <begin position="176"/>
        <end position="203"/>
    </location>
</feature>
<evidence type="ECO:0000256" key="7">
    <source>
        <dbReference type="ARBA" id="ARBA00023125"/>
    </source>
</evidence>
<keyword evidence="5" id="KW-0862">Zinc</keyword>
<evidence type="ECO:0000256" key="2">
    <source>
        <dbReference type="ARBA" id="ARBA00022723"/>
    </source>
</evidence>
<dbReference type="AlphaFoldDB" id="A0A315WB00"/>
<dbReference type="InterPro" id="IPR013087">
    <property type="entry name" value="Znf_C2H2_type"/>
</dbReference>
<dbReference type="GO" id="GO:0000981">
    <property type="term" value="F:DNA-binding transcription factor activity, RNA polymerase II-specific"/>
    <property type="evidence" value="ECO:0007669"/>
    <property type="project" value="TreeGrafter"/>
</dbReference>
<dbReference type="Proteomes" id="UP000250572">
    <property type="component" value="Unassembled WGS sequence"/>
</dbReference>
<evidence type="ECO:0000313" key="14">
    <source>
        <dbReference type="Proteomes" id="UP000250572"/>
    </source>
</evidence>
<keyword evidence="7" id="KW-0238">DNA-binding</keyword>
<keyword evidence="2" id="KW-0479">Metal-binding</keyword>
<feature type="region of interest" description="Disordered" evidence="11">
    <location>
        <begin position="40"/>
        <end position="62"/>
    </location>
</feature>
<keyword evidence="3" id="KW-0677">Repeat</keyword>
<evidence type="ECO:0000256" key="8">
    <source>
        <dbReference type="ARBA" id="ARBA00023163"/>
    </source>
</evidence>
<keyword evidence="9" id="KW-0539">Nucleus</keyword>
<dbReference type="Gene3D" id="3.30.160.60">
    <property type="entry name" value="Classic Zinc Finger"/>
    <property type="match status" value="2"/>
</dbReference>
<keyword evidence="8" id="KW-0804">Transcription</keyword>
<evidence type="ECO:0000256" key="5">
    <source>
        <dbReference type="ARBA" id="ARBA00022833"/>
    </source>
</evidence>
<evidence type="ECO:0000256" key="3">
    <source>
        <dbReference type="ARBA" id="ARBA00022737"/>
    </source>
</evidence>